<keyword evidence="4" id="KW-0808">Transferase</keyword>
<dbReference type="Proteomes" id="UP000324269">
    <property type="component" value="Unassembled WGS sequence"/>
</dbReference>
<keyword evidence="8" id="KW-0902">Two-component regulatory system</keyword>
<organism evidence="11 12">
    <name type="scientific">Rossellomorea aquimaris</name>
    <dbReference type="NCBI Taxonomy" id="189382"/>
    <lineage>
        <taxon>Bacteria</taxon>
        <taxon>Bacillati</taxon>
        <taxon>Bacillota</taxon>
        <taxon>Bacilli</taxon>
        <taxon>Bacillales</taxon>
        <taxon>Bacillaceae</taxon>
        <taxon>Rossellomorea</taxon>
    </lineage>
</organism>
<reference evidence="11 12" key="1">
    <citation type="submission" date="2019-08" db="EMBL/GenBank/DDBJ databases">
        <title>Bacillus genomes from the desert of Cuatro Cienegas, Coahuila.</title>
        <authorList>
            <person name="Olmedo-Alvarez G."/>
        </authorList>
    </citation>
    <scope>NUCLEOTIDE SEQUENCE [LARGE SCALE GENOMIC DNA]</scope>
    <source>
        <strain evidence="11 12">CH87b_3T</strain>
    </source>
</reference>
<sequence length="741" mass="85260">MELQIRPHVRMLSTIGKDLIKDIPAAIVELVKNAYDADASDVTITFSSFHKNNDECIEINIIDSGSGMSMDTIKNAWLVPSTDYKLKNKYSAKGRRVQGQKGIGRYAVAVLGNYLEMTSVKDGEQSKVFIDWAAVERYKYIEDVRLKGEVQNTPEPNGTSLKIMGGTDYLDLWSEKEIEKLIKELRKLISPFEDDFKDDDFNINLIFNEFKHESFNYHFKSIKIEPLPIINMYNYRLYGSVTNNGDANLVYENNSLNECMTEAIPTFNIHLDKDNEMYCGNVYLDLRVYDKDRYNLEEIKERLSVEPANNQEFNVTDVKSFLKDIAGAGIYRGGFRLRPHGDRGYDWLGLDNRRIQNPSRNIGLDQLVGFISIQPEEDSNLYEKSARDGLKENKSYNGLVKIIYESLKELEIRRYLFRKNSPRNYKTVYEKIEDLFDFSDINTTLKKSIEENFLELSNNTKNQDQVKQNLSNEINSQIDIIKKKKEKEYQEIKNIISVYQGQATLGNIVSIILHEGRKPAGYFTNQLPKIQKWIEKYAFSNNVDDPKITKSLDRLNKCVKHSESLNKLFNKLDPLTRTRKSNKKSINLYLLLTDILDVFSGVISENNVEVNLEIEPDQIIYGHEEDFFVTFTNLIENSIYWLERTTINPKIIHIEARNFGENEIIIDYKDNGPGIKKEYIDKGVLFQPNFTLKANGGSGLGLSISGEAINNNDGQLKAIYSTEGAHFQISVALNKKENNHD</sequence>
<evidence type="ECO:0000256" key="6">
    <source>
        <dbReference type="ARBA" id="ARBA00022777"/>
    </source>
</evidence>
<dbReference type="SMART" id="SM00387">
    <property type="entry name" value="HATPase_c"/>
    <property type="match status" value="1"/>
</dbReference>
<evidence type="ECO:0000256" key="1">
    <source>
        <dbReference type="ARBA" id="ARBA00000085"/>
    </source>
</evidence>
<dbReference type="GO" id="GO:0030295">
    <property type="term" value="F:protein kinase activator activity"/>
    <property type="evidence" value="ECO:0007669"/>
    <property type="project" value="TreeGrafter"/>
</dbReference>
<dbReference type="InterPro" id="IPR005467">
    <property type="entry name" value="His_kinase_dom"/>
</dbReference>
<accession>A0A5D4UNI5</accession>
<dbReference type="InterPro" id="IPR036890">
    <property type="entry name" value="HATPase_C_sf"/>
</dbReference>
<keyword evidence="6 11" id="KW-0418">Kinase</keyword>
<evidence type="ECO:0000259" key="10">
    <source>
        <dbReference type="PROSITE" id="PS50109"/>
    </source>
</evidence>
<evidence type="ECO:0000256" key="2">
    <source>
        <dbReference type="ARBA" id="ARBA00004370"/>
    </source>
</evidence>
<dbReference type="PRINTS" id="PR00344">
    <property type="entry name" value="BCTRLSENSOR"/>
</dbReference>
<dbReference type="PANTHER" id="PTHR42878">
    <property type="entry name" value="TWO-COMPONENT HISTIDINE KINASE"/>
    <property type="match status" value="1"/>
</dbReference>
<comment type="subcellular location">
    <subcellularLocation>
        <location evidence="2">Membrane</location>
    </subcellularLocation>
</comment>
<feature type="coiled-coil region" evidence="9">
    <location>
        <begin position="467"/>
        <end position="502"/>
    </location>
</feature>
<dbReference type="PROSITE" id="PS50109">
    <property type="entry name" value="HIS_KIN"/>
    <property type="match status" value="1"/>
</dbReference>
<dbReference type="GO" id="GO:0000156">
    <property type="term" value="F:phosphorelay response regulator activity"/>
    <property type="evidence" value="ECO:0007669"/>
    <property type="project" value="TreeGrafter"/>
</dbReference>
<keyword evidence="5" id="KW-0547">Nucleotide-binding</keyword>
<comment type="caution">
    <text evidence="11">The sequence shown here is derived from an EMBL/GenBank/DDBJ whole genome shotgun (WGS) entry which is preliminary data.</text>
</comment>
<dbReference type="Pfam" id="PF02518">
    <property type="entry name" value="HATPase_c"/>
    <property type="match status" value="1"/>
</dbReference>
<comment type="catalytic activity">
    <reaction evidence="1">
        <text>ATP + protein L-histidine = ADP + protein N-phospho-L-histidine.</text>
        <dbReference type="EC" id="2.7.13.3"/>
    </reaction>
</comment>
<evidence type="ECO:0000256" key="8">
    <source>
        <dbReference type="ARBA" id="ARBA00023012"/>
    </source>
</evidence>
<dbReference type="RefSeq" id="WP_148967649.1">
    <property type="nucleotide sequence ID" value="NZ_JBNIKW010000001.1"/>
</dbReference>
<evidence type="ECO:0000256" key="7">
    <source>
        <dbReference type="ARBA" id="ARBA00022840"/>
    </source>
</evidence>
<dbReference type="InterPro" id="IPR004358">
    <property type="entry name" value="Sig_transdc_His_kin-like_C"/>
</dbReference>
<evidence type="ECO:0000313" key="11">
    <source>
        <dbReference type="EMBL" id="TYS88349.1"/>
    </source>
</evidence>
<dbReference type="AlphaFoldDB" id="A0A5D4UNI5"/>
<keyword evidence="7" id="KW-0067">ATP-binding</keyword>
<evidence type="ECO:0000313" key="12">
    <source>
        <dbReference type="Proteomes" id="UP000324269"/>
    </source>
</evidence>
<dbReference type="OrthoDB" id="9816482at2"/>
<evidence type="ECO:0000256" key="9">
    <source>
        <dbReference type="SAM" id="Coils"/>
    </source>
</evidence>
<dbReference type="GO" id="GO:0005524">
    <property type="term" value="F:ATP binding"/>
    <property type="evidence" value="ECO:0007669"/>
    <property type="project" value="UniProtKB-KW"/>
</dbReference>
<evidence type="ECO:0000256" key="3">
    <source>
        <dbReference type="ARBA" id="ARBA00012438"/>
    </source>
</evidence>
<evidence type="ECO:0000256" key="4">
    <source>
        <dbReference type="ARBA" id="ARBA00022679"/>
    </source>
</evidence>
<dbReference type="PANTHER" id="PTHR42878:SF7">
    <property type="entry name" value="SENSOR HISTIDINE KINASE GLRK"/>
    <property type="match status" value="1"/>
</dbReference>
<dbReference type="Gene3D" id="3.30.565.10">
    <property type="entry name" value="Histidine kinase-like ATPase, C-terminal domain"/>
    <property type="match status" value="2"/>
</dbReference>
<evidence type="ECO:0000256" key="5">
    <source>
        <dbReference type="ARBA" id="ARBA00022741"/>
    </source>
</evidence>
<protein>
    <recommendedName>
        <fullName evidence="3">histidine kinase</fullName>
        <ecNumber evidence="3">2.7.13.3</ecNumber>
    </recommendedName>
</protein>
<dbReference type="Pfam" id="PF13589">
    <property type="entry name" value="HATPase_c_3"/>
    <property type="match status" value="1"/>
</dbReference>
<dbReference type="GO" id="GO:0007234">
    <property type="term" value="P:osmosensory signaling via phosphorelay pathway"/>
    <property type="evidence" value="ECO:0007669"/>
    <property type="project" value="TreeGrafter"/>
</dbReference>
<dbReference type="InterPro" id="IPR050351">
    <property type="entry name" value="BphY/WalK/GraS-like"/>
</dbReference>
<feature type="domain" description="Histidine kinase" evidence="10">
    <location>
        <begin position="511"/>
        <end position="735"/>
    </location>
</feature>
<proteinExistence type="predicted"/>
<dbReference type="EC" id="2.7.13.3" evidence="3"/>
<dbReference type="GO" id="GO:0004673">
    <property type="term" value="F:protein histidine kinase activity"/>
    <property type="evidence" value="ECO:0007669"/>
    <property type="project" value="UniProtKB-EC"/>
</dbReference>
<dbReference type="SUPFAM" id="SSF55874">
    <property type="entry name" value="ATPase domain of HSP90 chaperone/DNA topoisomerase II/histidine kinase"/>
    <property type="match status" value="2"/>
</dbReference>
<gene>
    <name evidence="11" type="ORF">FZC85_02605</name>
</gene>
<dbReference type="InterPro" id="IPR003594">
    <property type="entry name" value="HATPase_dom"/>
</dbReference>
<keyword evidence="9" id="KW-0175">Coiled coil</keyword>
<name>A0A5D4UNI5_9BACI</name>
<dbReference type="EMBL" id="VTEZ01000001">
    <property type="protein sequence ID" value="TYS88349.1"/>
    <property type="molecule type" value="Genomic_DNA"/>
</dbReference>